<proteinExistence type="predicted"/>
<comment type="caution">
    <text evidence="1">The sequence shown here is derived from an EMBL/GenBank/DDBJ whole genome shotgun (WGS) entry which is preliminary data.</text>
</comment>
<accession>X0TCS0</accession>
<gene>
    <name evidence="1" type="ORF">S01H1_10728</name>
</gene>
<name>X0TCS0_9ZZZZ</name>
<feature type="non-terminal residue" evidence="1">
    <location>
        <position position="80"/>
    </location>
</feature>
<dbReference type="EMBL" id="BARS01005465">
    <property type="protein sequence ID" value="GAF73870.1"/>
    <property type="molecule type" value="Genomic_DNA"/>
</dbReference>
<organism evidence="1">
    <name type="scientific">marine sediment metagenome</name>
    <dbReference type="NCBI Taxonomy" id="412755"/>
    <lineage>
        <taxon>unclassified sequences</taxon>
        <taxon>metagenomes</taxon>
        <taxon>ecological metagenomes</taxon>
    </lineage>
</organism>
<protein>
    <submittedName>
        <fullName evidence="1">Uncharacterized protein</fullName>
    </submittedName>
</protein>
<sequence length="80" mass="9188">MSTRNLIMVVDRKHSSKYPEGFAIHPDLVSDKSYVNMYMHHDGYPEWQGVQIANWLLAGNNGCIDGSRLASKLVHDMYYD</sequence>
<dbReference type="AlphaFoldDB" id="X0TCS0"/>
<reference evidence="1" key="1">
    <citation type="journal article" date="2014" name="Front. Microbiol.">
        <title>High frequency of phylogenetically diverse reductive dehalogenase-homologous genes in deep subseafloor sedimentary metagenomes.</title>
        <authorList>
            <person name="Kawai M."/>
            <person name="Futagami T."/>
            <person name="Toyoda A."/>
            <person name="Takaki Y."/>
            <person name="Nishi S."/>
            <person name="Hori S."/>
            <person name="Arai W."/>
            <person name="Tsubouchi T."/>
            <person name="Morono Y."/>
            <person name="Uchiyama I."/>
            <person name="Ito T."/>
            <person name="Fujiyama A."/>
            <person name="Inagaki F."/>
            <person name="Takami H."/>
        </authorList>
    </citation>
    <scope>NUCLEOTIDE SEQUENCE</scope>
    <source>
        <strain evidence="1">Expedition CK06-06</strain>
    </source>
</reference>
<evidence type="ECO:0000313" key="1">
    <source>
        <dbReference type="EMBL" id="GAF73870.1"/>
    </source>
</evidence>